<feature type="transmembrane region" description="Helical" evidence="1">
    <location>
        <begin position="134"/>
        <end position="153"/>
    </location>
</feature>
<organism evidence="2 3">
    <name type="scientific">Pedobacter xixiisoli</name>
    <dbReference type="NCBI Taxonomy" id="1476464"/>
    <lineage>
        <taxon>Bacteria</taxon>
        <taxon>Pseudomonadati</taxon>
        <taxon>Bacteroidota</taxon>
        <taxon>Sphingobacteriia</taxon>
        <taxon>Sphingobacteriales</taxon>
        <taxon>Sphingobacteriaceae</taxon>
        <taxon>Pedobacter</taxon>
    </lineage>
</organism>
<protein>
    <submittedName>
        <fullName evidence="2">ABC-2 type transport system permease protein</fullName>
    </submittedName>
</protein>
<gene>
    <name evidence="2" type="ORF">SAMN06297358_1268</name>
</gene>
<dbReference type="PANTHER" id="PTHR43471">
    <property type="entry name" value="ABC TRANSPORTER PERMEASE"/>
    <property type="match status" value="1"/>
</dbReference>
<evidence type="ECO:0000313" key="2">
    <source>
        <dbReference type="EMBL" id="SOD13838.1"/>
    </source>
</evidence>
<dbReference type="AlphaFoldDB" id="A0A285ZW07"/>
<dbReference type="EMBL" id="OCMT01000002">
    <property type="protein sequence ID" value="SOD13838.1"/>
    <property type="molecule type" value="Genomic_DNA"/>
</dbReference>
<feature type="transmembrane region" description="Helical" evidence="1">
    <location>
        <begin position="244"/>
        <end position="262"/>
    </location>
</feature>
<feature type="transmembrane region" description="Helical" evidence="1">
    <location>
        <begin position="24"/>
        <end position="46"/>
    </location>
</feature>
<feature type="transmembrane region" description="Helical" evidence="1">
    <location>
        <begin position="182"/>
        <end position="204"/>
    </location>
</feature>
<dbReference type="Pfam" id="PF12040">
    <property type="entry name" value="DUF3526"/>
    <property type="match status" value="1"/>
</dbReference>
<dbReference type="RefSeq" id="WP_171047843.1">
    <property type="nucleotide sequence ID" value="NZ_OCMT01000002.1"/>
</dbReference>
<keyword evidence="3" id="KW-1185">Reference proteome</keyword>
<keyword evidence="1" id="KW-0812">Transmembrane</keyword>
<evidence type="ECO:0000313" key="3">
    <source>
        <dbReference type="Proteomes" id="UP000219281"/>
    </source>
</evidence>
<feature type="transmembrane region" description="Helical" evidence="1">
    <location>
        <begin position="216"/>
        <end position="237"/>
    </location>
</feature>
<dbReference type="PANTHER" id="PTHR43471:SF1">
    <property type="entry name" value="ABC TRANSPORTER PERMEASE PROTEIN NOSY-RELATED"/>
    <property type="match status" value="1"/>
</dbReference>
<reference evidence="3" key="1">
    <citation type="submission" date="2017-09" db="EMBL/GenBank/DDBJ databases">
        <authorList>
            <person name="Varghese N."/>
            <person name="Submissions S."/>
        </authorList>
    </citation>
    <scope>NUCLEOTIDE SEQUENCE [LARGE SCALE GENOMIC DNA]</scope>
    <source>
        <strain evidence="3">CGMCC 1.12803</strain>
    </source>
</reference>
<evidence type="ECO:0000256" key="1">
    <source>
        <dbReference type="SAM" id="Phobius"/>
    </source>
</evidence>
<dbReference type="Proteomes" id="UP000219281">
    <property type="component" value="Unassembled WGS sequence"/>
</dbReference>
<sequence>MAISNLGLVIKKTRQELLKEKRSLSILIAVLLFAILSIAVGFTRYADTQKTVQQYREETRKNWEKRPDKHPHRMAHYGYMVFRNAHPLQIFDGGIDDFLGNVIFLEAHKQNTANLSEAGSSGTLVRFGTFSSAFILQTIVPLILIFLGFGLVAREREDATLKLLHVQGLSARTIIWGKVLGLWQFSLLFVLPLIPIVFVAALLLDVASWSDVLLRLVLLFPAYMVFYFFISTLTVIISARSRSAATALVGLIGCWLFMVLFLPKGIQFLAQHTYPTPSRIAFETKVEEEVLKVGDSHNPDDPHFKHLKDSLLSHYKVKTTQELPINYSGVVMKEGERISSKIYADHLKALEDQYHHQQQLTTISGFVNPVVAIKNLSMLASGTDYFAYDRFKQQAETYRYELAQHMNELQIQHIANVKGDKPAVVNKSYWKQFPEFRYQFVQLDESIKSQWLPLLATAFWLLLSVGLIETSSKKLKLI</sequence>
<dbReference type="InterPro" id="IPR021913">
    <property type="entry name" value="DUF3526"/>
</dbReference>
<keyword evidence="1" id="KW-1133">Transmembrane helix</keyword>
<accession>A0A285ZW07</accession>
<proteinExistence type="predicted"/>
<keyword evidence="1" id="KW-0472">Membrane</keyword>
<name>A0A285ZW07_9SPHI</name>